<evidence type="ECO:0000313" key="6">
    <source>
        <dbReference type="Ensembl" id="ENSMMOP00000010957.1"/>
    </source>
</evidence>
<dbReference type="STRING" id="94237.ENSMMOP00000010957"/>
<dbReference type="GO" id="GO:0006261">
    <property type="term" value="P:DNA-templated DNA replication"/>
    <property type="evidence" value="ECO:0007669"/>
    <property type="project" value="TreeGrafter"/>
</dbReference>
<evidence type="ECO:0000256" key="5">
    <source>
        <dbReference type="SAM" id="MobiDB-lite"/>
    </source>
</evidence>
<evidence type="ECO:0000256" key="4">
    <source>
        <dbReference type="ARBA" id="ARBA00023242"/>
    </source>
</evidence>
<reference evidence="6" key="1">
    <citation type="submission" date="2025-08" db="UniProtKB">
        <authorList>
            <consortium name="Ensembl"/>
        </authorList>
    </citation>
    <scope>IDENTIFICATION</scope>
</reference>
<evidence type="ECO:0000256" key="1">
    <source>
        <dbReference type="ARBA" id="ARBA00004123"/>
    </source>
</evidence>
<dbReference type="Proteomes" id="UP000261620">
    <property type="component" value="Unplaced"/>
</dbReference>
<keyword evidence="4" id="KW-0539">Nucleus</keyword>
<evidence type="ECO:0000256" key="2">
    <source>
        <dbReference type="ARBA" id="ARBA00007925"/>
    </source>
</evidence>
<dbReference type="GO" id="GO:0005634">
    <property type="term" value="C:nucleus"/>
    <property type="evidence" value="ECO:0007669"/>
    <property type="project" value="UniProtKB-SubCell"/>
</dbReference>
<protein>
    <recommendedName>
        <fullName evidence="3">Mini-chromosome maintenance complex-binding protein</fullName>
    </recommendedName>
</protein>
<dbReference type="AlphaFoldDB" id="A0A3Q3WFL5"/>
<feature type="compositionally biased region" description="Basic and acidic residues" evidence="5">
    <location>
        <begin position="190"/>
        <end position="199"/>
    </location>
</feature>
<organism evidence="6 7">
    <name type="scientific">Mola mola</name>
    <name type="common">Ocean sunfish</name>
    <name type="synonym">Tetraodon mola</name>
    <dbReference type="NCBI Taxonomy" id="94237"/>
    <lineage>
        <taxon>Eukaryota</taxon>
        <taxon>Metazoa</taxon>
        <taxon>Chordata</taxon>
        <taxon>Craniata</taxon>
        <taxon>Vertebrata</taxon>
        <taxon>Euteleostomi</taxon>
        <taxon>Actinopterygii</taxon>
        <taxon>Neopterygii</taxon>
        <taxon>Teleostei</taxon>
        <taxon>Neoteleostei</taxon>
        <taxon>Acanthomorphata</taxon>
        <taxon>Eupercaria</taxon>
        <taxon>Tetraodontiformes</taxon>
        <taxon>Molidae</taxon>
        <taxon>Mola</taxon>
    </lineage>
</organism>
<sequence>MPSTHDWINNPLGVVEGMFASGWEAKAVEFFKDKLKEKDARTWVPSLNDVPLHYLKPNSLVKFRCFIQDMFDPEFYMGVYETVDPATKAKVMRFGRYKDVIECGVEFNSRNTVTAERQTFYCVPVPGENPWVKEISFISQARVVPSTSYMPARQKRSYEEDDEDMEDMDTQSQKQRETDAGPQSSSEQHGNGDCKRQETEAPSSQTASASHLDLNFPLPGERGPSCLVKVYDGWDSFKLNDMLEVFGVLSVSPALSALANERDASSSMLDPTECMETAEEQRVHSPPASLVPRLHMVYVQPLAHINPLLPVASLEDNSAFLSSTLSEMSAVRAELLSYFTHILLGDALAAEYLVLHLISNVYSRRDVLPLGKFTLNVSGCPTVASYTQRLYQIIQQLVPSSHYLAMSLQNMNQMQLVPKKDYVANRLVSGALQLARNTSLFLDETQLEQGQLDTTGVRNVTALGNLISWQKVDYDFNYHQMEFPCNINVLIVSEGRSLLPSDCQIHLQSQVSPACMDDYLGGIHEHRQLNKFRIYLSVARRLDYSISDEMTKSVEEDFVDMRKDNPESISAEDLHRLLVLARLLSLSLGQTSLCRDTWLRAKHIDVQRRSRMEQQKHLNGNEP</sequence>
<comment type="subcellular location">
    <subcellularLocation>
        <location evidence="1">Nucleus</location>
    </subcellularLocation>
</comment>
<dbReference type="Ensembl" id="ENSMMOT00000011145.1">
    <property type="protein sequence ID" value="ENSMMOP00000010957.1"/>
    <property type="gene ID" value="ENSMMOG00000008445.1"/>
</dbReference>
<feature type="compositionally biased region" description="Polar residues" evidence="5">
    <location>
        <begin position="200"/>
        <end position="209"/>
    </location>
</feature>
<proteinExistence type="inferred from homology"/>
<reference evidence="6" key="2">
    <citation type="submission" date="2025-09" db="UniProtKB">
        <authorList>
            <consortium name="Ensembl"/>
        </authorList>
    </citation>
    <scope>IDENTIFICATION</scope>
</reference>
<comment type="similarity">
    <text evidence="2">Belongs to the MCMBP family.</text>
</comment>
<accession>A0A3Q3WFL5</accession>
<feature type="region of interest" description="Disordered" evidence="5">
    <location>
        <begin position="149"/>
        <end position="216"/>
    </location>
</feature>
<feature type="compositionally biased region" description="Acidic residues" evidence="5">
    <location>
        <begin position="159"/>
        <end position="169"/>
    </location>
</feature>
<dbReference type="PANTHER" id="PTHR13489">
    <property type="entry name" value="MINI-CHROMOSOME MAINTENANCE COMPLEX-BINDING PROTEIN"/>
    <property type="match status" value="1"/>
</dbReference>
<dbReference type="PANTHER" id="PTHR13489:SF0">
    <property type="entry name" value="MINI-CHROMOSOME MAINTENANCE COMPLEX-BINDING PROTEIN"/>
    <property type="match status" value="1"/>
</dbReference>
<dbReference type="Pfam" id="PF09739">
    <property type="entry name" value="MCM_bind"/>
    <property type="match status" value="1"/>
</dbReference>
<keyword evidence="7" id="KW-1185">Reference proteome</keyword>
<evidence type="ECO:0000313" key="7">
    <source>
        <dbReference type="Proteomes" id="UP000261620"/>
    </source>
</evidence>
<evidence type="ECO:0000256" key="3">
    <source>
        <dbReference type="ARBA" id="ARBA00015405"/>
    </source>
</evidence>
<dbReference type="OMA" id="EEHTEMI"/>
<name>A0A3Q3WFL5_MOLML</name>
<dbReference type="GO" id="GO:0003682">
    <property type="term" value="F:chromatin binding"/>
    <property type="evidence" value="ECO:0007669"/>
    <property type="project" value="TreeGrafter"/>
</dbReference>
<dbReference type="InterPro" id="IPR019140">
    <property type="entry name" value="MCM_complex-bd"/>
</dbReference>